<sequence>MNLKFVLVGLAVALIGFDLYSNVLTVKHAPKEYSYELSAPQQPAEQALAEHQFEYDIFGKVREEQEQTPVVQGPSETLLGKYKVVLKAISLEEQQLIALIDVQNLEEPLTQVGSLKKINQGQKIAGFDVSTITLNKVVFTQGEQQAEIKIFDGENNG</sequence>
<gene>
    <name evidence="1" type="ORF">TW72_13215</name>
</gene>
<dbReference type="Proteomes" id="UP000033664">
    <property type="component" value="Unassembled WGS sequence"/>
</dbReference>
<comment type="caution">
    <text evidence="1">The sequence shown here is derived from an EMBL/GenBank/DDBJ whole genome shotgun (WGS) entry which is preliminary data.</text>
</comment>
<dbReference type="PATRIC" id="fig|151081.8.peg.3311"/>
<dbReference type="AlphaFoldDB" id="A0A0F4PWK1"/>
<dbReference type="RefSeq" id="WP_045980367.1">
    <property type="nucleotide sequence ID" value="NZ_CP023396.1"/>
</dbReference>
<proteinExistence type="predicted"/>
<organism evidence="1 2">
    <name type="scientific">Pseudoalteromonas ruthenica</name>
    <dbReference type="NCBI Taxonomy" id="151081"/>
    <lineage>
        <taxon>Bacteria</taxon>
        <taxon>Pseudomonadati</taxon>
        <taxon>Pseudomonadota</taxon>
        <taxon>Gammaproteobacteria</taxon>
        <taxon>Alteromonadales</taxon>
        <taxon>Pseudoalteromonadaceae</taxon>
        <taxon>Pseudoalteromonas</taxon>
    </lineage>
</organism>
<keyword evidence="2" id="KW-1185">Reference proteome</keyword>
<accession>A0A0F4PWK1</accession>
<dbReference type="EMBL" id="JXXZ01000010">
    <property type="protein sequence ID" value="KJY98676.1"/>
    <property type="molecule type" value="Genomic_DNA"/>
</dbReference>
<name>A0A0F4PWK1_9GAMM</name>
<evidence type="ECO:0000313" key="2">
    <source>
        <dbReference type="Proteomes" id="UP000033664"/>
    </source>
</evidence>
<dbReference type="GeneID" id="58229455"/>
<evidence type="ECO:0000313" key="1">
    <source>
        <dbReference type="EMBL" id="KJY98676.1"/>
    </source>
</evidence>
<reference evidence="1 2" key="1">
    <citation type="journal article" date="2015" name="BMC Genomics">
        <title>Genome mining reveals unlocked bioactive potential of marine Gram-negative bacteria.</title>
        <authorList>
            <person name="Machado H."/>
            <person name="Sonnenschein E.C."/>
            <person name="Melchiorsen J."/>
            <person name="Gram L."/>
        </authorList>
    </citation>
    <scope>NUCLEOTIDE SEQUENCE [LARGE SCALE GENOMIC DNA]</scope>
    <source>
        <strain evidence="1 2">S3137</strain>
    </source>
</reference>
<protein>
    <submittedName>
        <fullName evidence="1">Uncharacterized protein</fullName>
    </submittedName>
</protein>